<dbReference type="Pfam" id="PF20434">
    <property type="entry name" value="BD-FAE"/>
    <property type="match status" value="1"/>
</dbReference>
<accession>A0A1N7NXF0</accession>
<organism evidence="2 3">
    <name type="scientific">Alicyclobacillus vulcanalis</name>
    <dbReference type="NCBI Taxonomy" id="252246"/>
    <lineage>
        <taxon>Bacteria</taxon>
        <taxon>Bacillati</taxon>
        <taxon>Bacillota</taxon>
        <taxon>Bacilli</taxon>
        <taxon>Bacillales</taxon>
        <taxon>Alicyclobacillaceae</taxon>
        <taxon>Alicyclobacillus</taxon>
    </lineage>
</organism>
<reference evidence="3" key="1">
    <citation type="submission" date="2017-01" db="EMBL/GenBank/DDBJ databases">
        <authorList>
            <person name="Varghese N."/>
            <person name="Submissions S."/>
        </authorList>
    </citation>
    <scope>NUCLEOTIDE SEQUENCE [LARGE SCALE GENOMIC DNA]</scope>
    <source>
        <strain evidence="3">DSM 16176</strain>
    </source>
</reference>
<dbReference type="InterPro" id="IPR029058">
    <property type="entry name" value="AB_hydrolase_fold"/>
</dbReference>
<proteinExistence type="predicted"/>
<dbReference type="Gene3D" id="3.40.50.1820">
    <property type="entry name" value="alpha/beta hydrolase"/>
    <property type="match status" value="1"/>
</dbReference>
<sequence>MGVQRLFDVAVIQDVVYLERLNRELRLDLYLPQRTMFKFPSIIWIHGGGWRIGDRKLAPDLKLFFAQHGFAMWSVLITGSVTKQNFQRRFKTFKRRSVGLGAMALRMASM</sequence>
<dbReference type="Proteomes" id="UP000186156">
    <property type="component" value="Unassembled WGS sequence"/>
</dbReference>
<protein>
    <recommendedName>
        <fullName evidence="1">BD-FAE-like domain-containing protein</fullName>
    </recommendedName>
</protein>
<dbReference type="STRING" id="252246.SAMN05421799_11044"/>
<dbReference type="InterPro" id="IPR049492">
    <property type="entry name" value="BD-FAE-like_dom"/>
</dbReference>
<feature type="domain" description="BD-FAE-like" evidence="1">
    <location>
        <begin position="27"/>
        <end position="75"/>
    </location>
</feature>
<name>A0A1N7NXF0_9BACL</name>
<evidence type="ECO:0000259" key="1">
    <source>
        <dbReference type="Pfam" id="PF20434"/>
    </source>
</evidence>
<gene>
    <name evidence="2" type="ORF">SAMN05421799_11044</name>
</gene>
<evidence type="ECO:0000313" key="3">
    <source>
        <dbReference type="Proteomes" id="UP000186156"/>
    </source>
</evidence>
<dbReference type="SUPFAM" id="SSF53474">
    <property type="entry name" value="alpha/beta-Hydrolases"/>
    <property type="match status" value="1"/>
</dbReference>
<keyword evidence="3" id="KW-1185">Reference proteome</keyword>
<dbReference type="AlphaFoldDB" id="A0A1N7NXF0"/>
<dbReference type="EMBL" id="FTOO01000010">
    <property type="protein sequence ID" value="SIT02961.1"/>
    <property type="molecule type" value="Genomic_DNA"/>
</dbReference>
<evidence type="ECO:0000313" key="2">
    <source>
        <dbReference type="EMBL" id="SIT02961.1"/>
    </source>
</evidence>